<proteinExistence type="predicted"/>
<dbReference type="Proteomes" id="UP000034368">
    <property type="component" value="Unassembled WGS sequence"/>
</dbReference>
<organism evidence="1 2">
    <name type="scientific">Candidatus Yanofskybacteria bacterium GW2011_GWB1_45_11</name>
    <dbReference type="NCBI Taxonomy" id="1619026"/>
    <lineage>
        <taxon>Bacteria</taxon>
        <taxon>Candidatus Yanofskyibacteriota</taxon>
    </lineage>
</organism>
<reference evidence="1 2" key="1">
    <citation type="journal article" date="2015" name="Nature">
        <title>rRNA introns, odd ribosomes, and small enigmatic genomes across a large radiation of phyla.</title>
        <authorList>
            <person name="Brown C.T."/>
            <person name="Hug L.A."/>
            <person name="Thomas B.C."/>
            <person name="Sharon I."/>
            <person name="Castelle C.J."/>
            <person name="Singh A."/>
            <person name="Wilkins M.J."/>
            <person name="Williams K.H."/>
            <person name="Banfield J.F."/>
        </authorList>
    </citation>
    <scope>NUCLEOTIDE SEQUENCE [LARGE SCALE GENOMIC DNA]</scope>
</reference>
<name>A0A0G1L3C9_9BACT</name>
<accession>A0A0G1L3C9</accession>
<sequence>MDLVITLGKENKVILELRNKKGLIDRLQIEPHLHLDSILISSVDKFFKRNKIKAEFIDNVKVKGIASPTSSSHRIIQTFAQALKSQ</sequence>
<protein>
    <submittedName>
        <fullName evidence="1">Uncharacterized protein</fullName>
    </submittedName>
</protein>
<evidence type="ECO:0000313" key="1">
    <source>
        <dbReference type="EMBL" id="KKT90245.1"/>
    </source>
</evidence>
<evidence type="ECO:0000313" key="2">
    <source>
        <dbReference type="Proteomes" id="UP000034368"/>
    </source>
</evidence>
<comment type="caution">
    <text evidence="1">The sequence shown here is derived from an EMBL/GenBank/DDBJ whole genome shotgun (WGS) entry which is preliminary data.</text>
</comment>
<dbReference type="AlphaFoldDB" id="A0A0G1L3C9"/>
<gene>
    <name evidence="1" type="ORF">UW90_C0004G0053</name>
</gene>
<dbReference type="EMBL" id="LCKD01000004">
    <property type="protein sequence ID" value="KKT90245.1"/>
    <property type="molecule type" value="Genomic_DNA"/>
</dbReference>